<proteinExistence type="predicted"/>
<evidence type="ECO:0000313" key="2">
    <source>
        <dbReference type="Proteomes" id="UP000029558"/>
    </source>
</evidence>
<reference evidence="1 2" key="1">
    <citation type="journal article" date="2014" name="Genome Announc.">
        <title>Comparative Genome Analysis of Two Isolates of the Fish Pathogen Piscirickettsia salmonis from Different Hosts Reveals Major Differences in Virulence-Associated Secretion Systems.</title>
        <authorList>
            <person name="Bohle H."/>
            <person name="Henriquez P."/>
            <person name="Grothusen H."/>
            <person name="Navas E."/>
            <person name="Sandoval A."/>
            <person name="Bustamante F."/>
            <person name="Bustos P."/>
            <person name="Mancilla M."/>
        </authorList>
    </citation>
    <scope>NUCLEOTIDE SEQUENCE [LARGE SCALE GENOMIC DNA]</scope>
    <source>
        <strain evidence="2">B1-32597</strain>
    </source>
</reference>
<dbReference type="EMBL" id="CP012508">
    <property type="protein sequence ID" value="ALB22983.1"/>
    <property type="molecule type" value="Genomic_DNA"/>
</dbReference>
<dbReference type="RefSeq" id="WP_027242571.1">
    <property type="nucleotide sequence ID" value="NZ_CP012508.1"/>
</dbReference>
<name>A0AAC9EV11_PISSA</name>
<dbReference type="Proteomes" id="UP000029558">
    <property type="component" value="Chromosome"/>
</dbReference>
<dbReference type="AlphaFoldDB" id="A0AAC9EV11"/>
<sequence length="82" mass="9702">MLNRLLKSNRNQCKRYEKKSAHHAQVDVKLLFFNNENGKKIKHYQYTAIGDAIRIYALKIYSKHTQANAIDFINHLIDKLPF</sequence>
<protein>
    <submittedName>
        <fullName evidence="1">Integrase</fullName>
    </submittedName>
</protein>
<evidence type="ECO:0000313" key="1">
    <source>
        <dbReference type="EMBL" id="ALB22983.1"/>
    </source>
</evidence>
<accession>A0AAC9EV11</accession>
<gene>
    <name evidence="1" type="ORF">KU39_1803</name>
</gene>
<organism evidence="1 2">
    <name type="scientific">Piscirickettsia salmonis</name>
    <dbReference type="NCBI Taxonomy" id="1238"/>
    <lineage>
        <taxon>Bacteria</taxon>
        <taxon>Pseudomonadati</taxon>
        <taxon>Pseudomonadota</taxon>
        <taxon>Gammaproteobacteria</taxon>
        <taxon>Thiotrichales</taxon>
        <taxon>Piscirickettsiaceae</taxon>
        <taxon>Piscirickettsia</taxon>
    </lineage>
</organism>